<comment type="caution">
    <text evidence="6">The sequence shown here is derived from an EMBL/GenBank/DDBJ whole genome shotgun (WGS) entry which is preliminary data.</text>
</comment>
<dbReference type="EMBL" id="JAFICZ010000001">
    <property type="protein sequence ID" value="MBP1298705.1"/>
    <property type="molecule type" value="Genomic_DNA"/>
</dbReference>
<dbReference type="InterPro" id="IPR028081">
    <property type="entry name" value="Leu-bd"/>
</dbReference>
<keyword evidence="3" id="KW-0029">Amino-acid transport</keyword>
<name>A0A1E3EGD9_BRAEL</name>
<dbReference type="Proteomes" id="UP001565471">
    <property type="component" value="Unassembled WGS sequence"/>
</dbReference>
<dbReference type="InterPro" id="IPR051010">
    <property type="entry name" value="BCAA_transport"/>
</dbReference>
<dbReference type="AlphaFoldDB" id="A0A1E3EGD9"/>
<dbReference type="CDD" id="cd06327">
    <property type="entry name" value="PBP1_SBP-like"/>
    <property type="match status" value="1"/>
</dbReference>
<evidence type="ECO:0000256" key="1">
    <source>
        <dbReference type="ARBA" id="ARBA00010062"/>
    </source>
</evidence>
<evidence type="ECO:0000256" key="2">
    <source>
        <dbReference type="ARBA" id="ARBA00022729"/>
    </source>
</evidence>
<keyword evidence="9" id="KW-1185">Reference proteome</keyword>
<protein>
    <submittedName>
        <fullName evidence="6">Branched-chain amino acid transport system substrate-binding protein</fullName>
    </submittedName>
</protein>
<dbReference type="InterPro" id="IPR028082">
    <property type="entry name" value="Peripla_BP_I"/>
</dbReference>
<dbReference type="Pfam" id="PF13458">
    <property type="entry name" value="Peripla_BP_6"/>
    <property type="match status" value="1"/>
</dbReference>
<dbReference type="PANTHER" id="PTHR30483:SF6">
    <property type="entry name" value="PERIPLASMIC BINDING PROTEIN OF ABC TRANSPORTER FOR NATURAL AMINO ACIDS"/>
    <property type="match status" value="1"/>
</dbReference>
<feature type="domain" description="Leucine-binding protein" evidence="5">
    <location>
        <begin position="33"/>
        <end position="370"/>
    </location>
</feature>
<accession>A0A1E3EGD9</accession>
<evidence type="ECO:0000313" key="8">
    <source>
        <dbReference type="Proteomes" id="UP000673383"/>
    </source>
</evidence>
<dbReference type="Gene3D" id="3.40.50.2300">
    <property type="match status" value="2"/>
</dbReference>
<sequence>MRIRNSIAWPVAAMLAAACAGASAETTGVSDGTVKIGVLTDMGGVFSDLAGAGAVAAAQMAIDDFVDQEKPPFKVELISADHQNKPDVATGIARQWYDTGGVDLITDVINSGVALAVSSVAETKNRMLIVTGSGSMRLTNEQCSPNTISYTWDTYSFTNGQARLVKSLGLGTWYFVAVDYALGKSLVAEASDAITRSGGTVVGTVYHPISTTDLSSFLLQAQASKAKVIGFANAGADLLNSITAARDFNITPGQTIVPLVGTITEVNALGAAATQGMLLVEPFYWDLDDRSRQWSRRFFAKVGKMPNFVQAGAYSAVTNYLKAVQAVKTDDAAAVMQRLKSMPIDDMFARNGRIRADGRMVHDMYLVQVKAPADVKQKWDYYTVKETIPAAEAFQPLSTSKCRLVNQ</sequence>
<keyword evidence="2 4" id="KW-0732">Signal</keyword>
<organism evidence="6 8">
    <name type="scientific">Bradyrhizobium elkanii</name>
    <dbReference type="NCBI Taxonomy" id="29448"/>
    <lineage>
        <taxon>Bacteria</taxon>
        <taxon>Pseudomonadati</taxon>
        <taxon>Pseudomonadota</taxon>
        <taxon>Alphaproteobacteria</taxon>
        <taxon>Hyphomicrobiales</taxon>
        <taxon>Nitrobacteraceae</taxon>
        <taxon>Bradyrhizobium</taxon>
    </lineage>
</organism>
<dbReference type="Proteomes" id="UP000673383">
    <property type="component" value="Unassembled WGS sequence"/>
</dbReference>
<feature type="signal peptide" evidence="4">
    <location>
        <begin position="1"/>
        <end position="24"/>
    </location>
</feature>
<gene>
    <name evidence="7" type="ORF">ABIF29_002499</name>
    <name evidence="6" type="ORF">JOH49_008458</name>
</gene>
<evidence type="ECO:0000313" key="6">
    <source>
        <dbReference type="EMBL" id="MBP1298705.1"/>
    </source>
</evidence>
<evidence type="ECO:0000256" key="3">
    <source>
        <dbReference type="ARBA" id="ARBA00022970"/>
    </source>
</evidence>
<dbReference type="RefSeq" id="WP_026192550.1">
    <property type="nucleotide sequence ID" value="NZ_BJNL01000024.1"/>
</dbReference>
<reference evidence="6" key="1">
    <citation type="submission" date="2021-02" db="EMBL/GenBank/DDBJ databases">
        <title>Genomic Encyclopedia of Type Strains, Phase IV (KMG-V): Genome sequencing to study the core and pangenomes of soil and plant-associated prokaryotes.</title>
        <authorList>
            <person name="Whitman W."/>
        </authorList>
    </citation>
    <scope>NUCLEOTIDE SEQUENCE</scope>
    <source>
        <strain evidence="6">USDA 406</strain>
    </source>
</reference>
<feature type="chain" id="PRO_5010469399" evidence="4">
    <location>
        <begin position="25"/>
        <end position="407"/>
    </location>
</feature>
<keyword evidence="3" id="KW-0813">Transport</keyword>
<evidence type="ECO:0000259" key="5">
    <source>
        <dbReference type="Pfam" id="PF13458"/>
    </source>
</evidence>
<dbReference type="eggNOG" id="COG0683">
    <property type="taxonomic scope" value="Bacteria"/>
</dbReference>
<dbReference type="SUPFAM" id="SSF53822">
    <property type="entry name" value="Periplasmic binding protein-like I"/>
    <property type="match status" value="1"/>
</dbReference>
<dbReference type="GeneID" id="92955890"/>
<comment type="similarity">
    <text evidence="1">Belongs to the leucine-binding protein family.</text>
</comment>
<proteinExistence type="inferred from homology"/>
<evidence type="ECO:0000313" key="9">
    <source>
        <dbReference type="Proteomes" id="UP001565471"/>
    </source>
</evidence>
<dbReference type="GO" id="GO:0006865">
    <property type="term" value="P:amino acid transport"/>
    <property type="evidence" value="ECO:0007669"/>
    <property type="project" value="UniProtKB-KW"/>
</dbReference>
<dbReference type="PANTHER" id="PTHR30483">
    <property type="entry name" value="LEUCINE-SPECIFIC-BINDING PROTEIN"/>
    <property type="match status" value="1"/>
</dbReference>
<dbReference type="PROSITE" id="PS51257">
    <property type="entry name" value="PROKAR_LIPOPROTEIN"/>
    <property type="match status" value="1"/>
</dbReference>
<reference evidence="7 9" key="2">
    <citation type="submission" date="2024-07" db="EMBL/GenBank/DDBJ databases">
        <title>Genomic Encyclopedia of Type Strains, Phase V (KMG-V): Genome sequencing to study the core and pangenomes of soil and plant-associated prokaryotes.</title>
        <authorList>
            <person name="Whitman W."/>
        </authorList>
    </citation>
    <scope>NUCLEOTIDE SEQUENCE [LARGE SCALE GENOMIC DNA]</scope>
    <source>
        <strain evidence="7 9">USDA 415</strain>
    </source>
</reference>
<evidence type="ECO:0000256" key="4">
    <source>
        <dbReference type="SAM" id="SignalP"/>
    </source>
</evidence>
<evidence type="ECO:0000313" key="7">
    <source>
        <dbReference type="EMBL" id="MEY9315700.1"/>
    </source>
</evidence>
<dbReference type="EMBL" id="JBGBZA010000002">
    <property type="protein sequence ID" value="MEY9315700.1"/>
    <property type="molecule type" value="Genomic_DNA"/>
</dbReference>